<name>A0A5S5BYD9_9BACL</name>
<proteinExistence type="predicted"/>
<keyword evidence="3" id="KW-1185">Reference proteome</keyword>
<organism evidence="2 3">
    <name type="scientific">Paenibacillus methanolicus</name>
    <dbReference type="NCBI Taxonomy" id="582686"/>
    <lineage>
        <taxon>Bacteria</taxon>
        <taxon>Bacillati</taxon>
        <taxon>Bacillota</taxon>
        <taxon>Bacilli</taxon>
        <taxon>Bacillales</taxon>
        <taxon>Paenibacillaceae</taxon>
        <taxon>Paenibacillus</taxon>
    </lineage>
</organism>
<dbReference type="EMBL" id="VNHS01000010">
    <property type="protein sequence ID" value="TYP71212.1"/>
    <property type="molecule type" value="Genomic_DNA"/>
</dbReference>
<evidence type="ECO:0000256" key="1">
    <source>
        <dbReference type="SAM" id="MobiDB-lite"/>
    </source>
</evidence>
<sequence>MQPSFIRFGQGETAIVVICGEARFVPETLRTKYKHETYTFLYVKERSEPRPRTLLFFILAMRYLLGLPAPLPQHDDDERPCGDERDAA</sequence>
<gene>
    <name evidence="2" type="ORF">BCM02_110162</name>
</gene>
<dbReference type="AlphaFoldDB" id="A0A5S5BYD9"/>
<evidence type="ECO:0000313" key="3">
    <source>
        <dbReference type="Proteomes" id="UP000323257"/>
    </source>
</evidence>
<comment type="caution">
    <text evidence="2">The sequence shown here is derived from an EMBL/GenBank/DDBJ whole genome shotgun (WGS) entry which is preliminary data.</text>
</comment>
<reference evidence="2 3" key="1">
    <citation type="submission" date="2019-07" db="EMBL/GenBank/DDBJ databases">
        <title>Genomic Encyclopedia of Type Strains, Phase III (KMG-III): the genomes of soil and plant-associated and newly described type strains.</title>
        <authorList>
            <person name="Whitman W."/>
        </authorList>
    </citation>
    <scope>NUCLEOTIDE SEQUENCE [LARGE SCALE GENOMIC DNA]</scope>
    <source>
        <strain evidence="2 3">BL24</strain>
    </source>
</reference>
<protein>
    <submittedName>
        <fullName evidence="2">Uncharacterized protein</fullName>
    </submittedName>
</protein>
<dbReference type="Proteomes" id="UP000323257">
    <property type="component" value="Unassembled WGS sequence"/>
</dbReference>
<feature type="region of interest" description="Disordered" evidence="1">
    <location>
        <begin position="68"/>
        <end position="88"/>
    </location>
</feature>
<evidence type="ECO:0000313" key="2">
    <source>
        <dbReference type="EMBL" id="TYP71212.1"/>
    </source>
</evidence>
<accession>A0A5S5BYD9</accession>
<feature type="compositionally biased region" description="Basic and acidic residues" evidence="1">
    <location>
        <begin position="73"/>
        <end position="88"/>
    </location>
</feature>